<feature type="compositionally biased region" description="Basic and acidic residues" evidence="1">
    <location>
        <begin position="91"/>
        <end position="101"/>
    </location>
</feature>
<dbReference type="AlphaFoldDB" id="A0A8S4RKE3"/>
<sequence>MARGALSENERYCLDASAKSQERLQETETNKSNGLRVRFLDEEGKTERTVSTDVVDCAVSRVKKIHILKNRSSSETSILLRNPSLIKRRLSSERRYSDGHTDSLNNNSLSENLNGKLNDPGSSEKIENEVDQIKESQSFKKNCNVYSVNQAKTLTPERKKSHQLNIPRLIAHKEHDHVKSILPAEVCLMDGASGKDFTARAIGRLSRGIGRLLRRTNSVRISEPDPMYKVAYLGNVLTGWARGECFIYKYSHITALGQKHGRKRGVLL</sequence>
<reference evidence="2" key="1">
    <citation type="submission" date="2022-03" db="EMBL/GenBank/DDBJ databases">
        <authorList>
            <person name="Lindestad O."/>
        </authorList>
    </citation>
    <scope>NUCLEOTIDE SEQUENCE</scope>
</reference>
<gene>
    <name evidence="2" type="primary">jg15772</name>
    <name evidence="2" type="ORF">PAEG_LOCUS14606</name>
</gene>
<keyword evidence="3" id="KW-1185">Reference proteome</keyword>
<dbReference type="EMBL" id="CAKXAJ010025257">
    <property type="protein sequence ID" value="CAH2237311.1"/>
    <property type="molecule type" value="Genomic_DNA"/>
</dbReference>
<evidence type="ECO:0000313" key="3">
    <source>
        <dbReference type="Proteomes" id="UP000838756"/>
    </source>
</evidence>
<organism evidence="2 3">
    <name type="scientific">Pararge aegeria aegeria</name>
    <dbReference type="NCBI Taxonomy" id="348720"/>
    <lineage>
        <taxon>Eukaryota</taxon>
        <taxon>Metazoa</taxon>
        <taxon>Ecdysozoa</taxon>
        <taxon>Arthropoda</taxon>
        <taxon>Hexapoda</taxon>
        <taxon>Insecta</taxon>
        <taxon>Pterygota</taxon>
        <taxon>Neoptera</taxon>
        <taxon>Endopterygota</taxon>
        <taxon>Lepidoptera</taxon>
        <taxon>Glossata</taxon>
        <taxon>Ditrysia</taxon>
        <taxon>Papilionoidea</taxon>
        <taxon>Nymphalidae</taxon>
        <taxon>Satyrinae</taxon>
        <taxon>Satyrini</taxon>
        <taxon>Parargina</taxon>
        <taxon>Pararge</taxon>
    </lineage>
</organism>
<protein>
    <submittedName>
        <fullName evidence="2">Jg15772 protein</fullName>
    </submittedName>
</protein>
<feature type="compositionally biased region" description="Low complexity" evidence="1">
    <location>
        <begin position="103"/>
        <end position="118"/>
    </location>
</feature>
<evidence type="ECO:0000256" key="1">
    <source>
        <dbReference type="SAM" id="MobiDB-lite"/>
    </source>
</evidence>
<dbReference type="OrthoDB" id="7615300at2759"/>
<evidence type="ECO:0000313" key="2">
    <source>
        <dbReference type="EMBL" id="CAH2237311.1"/>
    </source>
</evidence>
<feature type="region of interest" description="Disordered" evidence="1">
    <location>
        <begin position="91"/>
        <end position="129"/>
    </location>
</feature>
<accession>A0A8S4RKE3</accession>
<name>A0A8S4RKE3_9NEOP</name>
<comment type="caution">
    <text evidence="2">The sequence shown here is derived from an EMBL/GenBank/DDBJ whole genome shotgun (WGS) entry which is preliminary data.</text>
</comment>
<dbReference type="Proteomes" id="UP000838756">
    <property type="component" value="Unassembled WGS sequence"/>
</dbReference>
<proteinExistence type="predicted"/>